<dbReference type="EMBL" id="UINC01061810">
    <property type="protein sequence ID" value="SVB87773.1"/>
    <property type="molecule type" value="Genomic_DNA"/>
</dbReference>
<evidence type="ECO:0000256" key="3">
    <source>
        <dbReference type="ARBA" id="ARBA00023315"/>
    </source>
</evidence>
<sequence length="242" mass="27751">MNDFDYFYIYSDFRGFASEMGKNLARNEFCSAVIKPLIEKNKTVIIPTYTYTVKGVFEVLETPTRLGALNSWILQQANVCRSEHPLFSFASLGLGASLVENCGKSAFGENSVHQRLVGKRACILHIGIPIYLANTLIHHVEQLCGATYRINKSFKTKIFKNGKYLGTDYNAFLRRRDVPEHDFHFDLKRASEKLYKTKIPKEIGDPKNLSNITLCDYDKLRSFFIESFLDDNSIFLSEKFVQ</sequence>
<comment type="similarity">
    <text evidence="1">Belongs to the antibiotic N-acetyltransferase family.</text>
</comment>
<dbReference type="InterPro" id="IPR003679">
    <property type="entry name" value="Amioglycoside_AcTrfase"/>
</dbReference>
<accession>A0A382HM72</accession>
<feature type="non-terminal residue" evidence="4">
    <location>
        <position position="242"/>
    </location>
</feature>
<evidence type="ECO:0000256" key="1">
    <source>
        <dbReference type="ARBA" id="ARBA00006383"/>
    </source>
</evidence>
<name>A0A382HM72_9ZZZZ</name>
<gene>
    <name evidence="4" type="ORF">METZ01_LOCUS240627</name>
</gene>
<protein>
    <recommendedName>
        <fullName evidence="5">Aminoglycoside N(3)-acetyltransferase</fullName>
    </recommendedName>
</protein>
<evidence type="ECO:0008006" key="5">
    <source>
        <dbReference type="Google" id="ProtNLM"/>
    </source>
</evidence>
<evidence type="ECO:0000313" key="4">
    <source>
        <dbReference type="EMBL" id="SVB87773.1"/>
    </source>
</evidence>
<dbReference type="GO" id="GO:0008080">
    <property type="term" value="F:N-acetyltransferase activity"/>
    <property type="evidence" value="ECO:0007669"/>
    <property type="project" value="InterPro"/>
</dbReference>
<proteinExistence type="inferred from homology"/>
<keyword evidence="3" id="KW-0012">Acyltransferase</keyword>
<dbReference type="AlphaFoldDB" id="A0A382HM72"/>
<dbReference type="GO" id="GO:0046677">
    <property type="term" value="P:response to antibiotic"/>
    <property type="evidence" value="ECO:0007669"/>
    <property type="project" value="InterPro"/>
</dbReference>
<dbReference type="InterPro" id="IPR028345">
    <property type="entry name" value="Antibiotic_NAT-like"/>
</dbReference>
<keyword evidence="2" id="KW-0808">Transferase</keyword>
<reference evidence="4" key="1">
    <citation type="submission" date="2018-05" db="EMBL/GenBank/DDBJ databases">
        <authorList>
            <person name="Lanie J.A."/>
            <person name="Ng W.-L."/>
            <person name="Kazmierczak K.M."/>
            <person name="Andrzejewski T.M."/>
            <person name="Davidsen T.M."/>
            <person name="Wayne K.J."/>
            <person name="Tettelin H."/>
            <person name="Glass J.I."/>
            <person name="Rusch D."/>
            <person name="Podicherti R."/>
            <person name="Tsui H.-C.T."/>
            <person name="Winkler M.E."/>
        </authorList>
    </citation>
    <scope>NUCLEOTIDE SEQUENCE</scope>
</reference>
<evidence type="ECO:0000256" key="2">
    <source>
        <dbReference type="ARBA" id="ARBA00022679"/>
    </source>
</evidence>
<organism evidence="4">
    <name type="scientific">marine metagenome</name>
    <dbReference type="NCBI Taxonomy" id="408172"/>
    <lineage>
        <taxon>unclassified sequences</taxon>
        <taxon>metagenomes</taxon>
        <taxon>ecological metagenomes</taxon>
    </lineage>
</organism>
<dbReference type="PANTHER" id="PTHR11104:SF0">
    <property type="entry name" value="SPBETA PROPHAGE-DERIVED AMINOGLYCOSIDE N(3')-ACETYLTRANSFERASE-LIKE PROTEIN YOKD"/>
    <property type="match status" value="1"/>
</dbReference>
<dbReference type="SUPFAM" id="SSF110710">
    <property type="entry name" value="TTHA0583/YokD-like"/>
    <property type="match status" value="1"/>
</dbReference>
<dbReference type="PANTHER" id="PTHR11104">
    <property type="entry name" value="AMINOGLYCOSIDE N3-ACETYLTRANSFERASE"/>
    <property type="match status" value="1"/>
</dbReference>
<dbReference type="Pfam" id="PF02522">
    <property type="entry name" value="Antibiotic_NAT"/>
    <property type="match status" value="1"/>
</dbReference>